<proteinExistence type="predicted"/>
<name>A0A383DTZ0_9ZZZZ</name>
<dbReference type="InterPro" id="IPR029033">
    <property type="entry name" value="His_PPase_superfam"/>
</dbReference>
<sequence length="165" mass="17681">VKTLIVMRHAKSDWSVAGQEDFDRVLNKRGRGDLARMGRAIAAGTTPTLVLCSAAHRARETAEGVLPFLSAPEVKYDEGLYLAPPAALHSTLEANGSGAECVLVIAHNPGMEEWIGQLCGAQVGLPTAGVACIDFGASDWTRIDRGAGQLRFYLIPRLLKAIEEQ</sequence>
<evidence type="ECO:0008006" key="2">
    <source>
        <dbReference type="Google" id="ProtNLM"/>
    </source>
</evidence>
<dbReference type="PANTHER" id="PTHR47623">
    <property type="entry name" value="OS09G0287300 PROTEIN"/>
    <property type="match status" value="1"/>
</dbReference>
<protein>
    <recommendedName>
        <fullName evidence="2">Phosphohistidine phosphatase SixA</fullName>
    </recommendedName>
</protein>
<accession>A0A383DTZ0</accession>
<gene>
    <name evidence="1" type="ORF">METZ01_LOCUS500638</name>
</gene>
<dbReference type="Gene3D" id="3.40.50.1240">
    <property type="entry name" value="Phosphoglycerate mutase-like"/>
    <property type="match status" value="1"/>
</dbReference>
<organism evidence="1">
    <name type="scientific">marine metagenome</name>
    <dbReference type="NCBI Taxonomy" id="408172"/>
    <lineage>
        <taxon>unclassified sequences</taxon>
        <taxon>metagenomes</taxon>
        <taxon>ecological metagenomes</taxon>
    </lineage>
</organism>
<dbReference type="EMBL" id="UINC01220045">
    <property type="protein sequence ID" value="SVE47784.1"/>
    <property type="molecule type" value="Genomic_DNA"/>
</dbReference>
<reference evidence="1" key="1">
    <citation type="submission" date="2018-05" db="EMBL/GenBank/DDBJ databases">
        <authorList>
            <person name="Lanie J.A."/>
            <person name="Ng W.-L."/>
            <person name="Kazmierczak K.M."/>
            <person name="Andrzejewski T.M."/>
            <person name="Davidsen T.M."/>
            <person name="Wayne K.J."/>
            <person name="Tettelin H."/>
            <person name="Glass J.I."/>
            <person name="Rusch D."/>
            <person name="Podicherti R."/>
            <person name="Tsui H.-C.T."/>
            <person name="Winkler M.E."/>
        </authorList>
    </citation>
    <scope>NUCLEOTIDE SEQUENCE</scope>
</reference>
<dbReference type="AlphaFoldDB" id="A0A383DTZ0"/>
<dbReference type="CDD" id="cd07067">
    <property type="entry name" value="HP_PGM_like"/>
    <property type="match status" value="1"/>
</dbReference>
<evidence type="ECO:0000313" key="1">
    <source>
        <dbReference type="EMBL" id="SVE47784.1"/>
    </source>
</evidence>
<dbReference type="InterPro" id="IPR013078">
    <property type="entry name" value="His_Pase_superF_clade-1"/>
</dbReference>
<dbReference type="SUPFAM" id="SSF53254">
    <property type="entry name" value="Phosphoglycerate mutase-like"/>
    <property type="match status" value="1"/>
</dbReference>
<feature type="non-terminal residue" evidence="1">
    <location>
        <position position="1"/>
    </location>
</feature>
<dbReference type="PANTHER" id="PTHR47623:SF1">
    <property type="entry name" value="OS09G0287300 PROTEIN"/>
    <property type="match status" value="1"/>
</dbReference>
<dbReference type="Pfam" id="PF00300">
    <property type="entry name" value="His_Phos_1"/>
    <property type="match status" value="1"/>
</dbReference>